<organism evidence="5">
    <name type="scientific">Melampsora larici-populina (strain 98AG31 / pathotype 3-4-7)</name>
    <name type="common">Poplar leaf rust fungus</name>
    <dbReference type="NCBI Taxonomy" id="747676"/>
    <lineage>
        <taxon>Eukaryota</taxon>
        <taxon>Fungi</taxon>
        <taxon>Dikarya</taxon>
        <taxon>Basidiomycota</taxon>
        <taxon>Pucciniomycotina</taxon>
        <taxon>Pucciniomycetes</taxon>
        <taxon>Pucciniales</taxon>
        <taxon>Melampsoraceae</taxon>
        <taxon>Melampsora</taxon>
    </lineage>
</organism>
<feature type="chain" id="PRO_5003320785" evidence="2">
    <location>
        <begin position="22"/>
        <end position="270"/>
    </location>
</feature>
<dbReference type="AlphaFoldDB" id="F4RH15"/>
<reference evidence="5" key="1">
    <citation type="journal article" date="2011" name="Proc. Natl. Acad. Sci. U.S.A.">
        <title>Obligate biotrophy features unraveled by the genomic analysis of rust fungi.</title>
        <authorList>
            <person name="Duplessis S."/>
            <person name="Cuomo C.A."/>
            <person name="Lin Y.-C."/>
            <person name="Aerts A."/>
            <person name="Tisserant E."/>
            <person name="Veneault-Fourrey C."/>
            <person name="Joly D.L."/>
            <person name="Hacquard S."/>
            <person name="Amselem J."/>
            <person name="Cantarel B.L."/>
            <person name="Chiu R."/>
            <person name="Coutinho P.M."/>
            <person name="Feau N."/>
            <person name="Field M."/>
            <person name="Frey P."/>
            <person name="Gelhaye E."/>
            <person name="Goldberg J."/>
            <person name="Grabherr M.G."/>
            <person name="Kodira C.D."/>
            <person name="Kohler A."/>
            <person name="Kuees U."/>
            <person name="Lindquist E.A."/>
            <person name="Lucas S.M."/>
            <person name="Mago R."/>
            <person name="Mauceli E."/>
            <person name="Morin E."/>
            <person name="Murat C."/>
            <person name="Pangilinan J.L."/>
            <person name="Park R."/>
            <person name="Pearson M."/>
            <person name="Quesneville H."/>
            <person name="Rouhier N."/>
            <person name="Sakthikumar S."/>
            <person name="Salamov A.A."/>
            <person name="Schmutz J."/>
            <person name="Selles B."/>
            <person name="Shapiro H."/>
            <person name="Tanguay P."/>
            <person name="Tuskan G.A."/>
            <person name="Henrissat B."/>
            <person name="Van de Peer Y."/>
            <person name="Rouze P."/>
            <person name="Ellis J.G."/>
            <person name="Dodds P.N."/>
            <person name="Schein J.E."/>
            <person name="Zhong S."/>
            <person name="Hamelin R.C."/>
            <person name="Grigoriev I.V."/>
            <person name="Szabo L.J."/>
            <person name="Martin F."/>
        </authorList>
    </citation>
    <scope>NUCLEOTIDE SEQUENCE [LARGE SCALE GENOMIC DNA]</scope>
    <source>
        <strain evidence="5">98AG31 / pathotype 3-4-7</strain>
    </source>
</reference>
<dbReference type="eggNOG" id="KOG3017">
    <property type="taxonomic scope" value="Eukaryota"/>
</dbReference>
<dbReference type="PANTHER" id="PTHR10334">
    <property type="entry name" value="CYSTEINE-RICH SECRETORY PROTEIN-RELATED"/>
    <property type="match status" value="1"/>
</dbReference>
<dbReference type="Proteomes" id="UP000001072">
    <property type="component" value="Unassembled WGS sequence"/>
</dbReference>
<evidence type="ECO:0000256" key="1">
    <source>
        <dbReference type="SAM" id="MobiDB-lite"/>
    </source>
</evidence>
<dbReference type="InterPro" id="IPR035940">
    <property type="entry name" value="CAP_sf"/>
</dbReference>
<dbReference type="KEGG" id="mlr:MELLADRAFT_85020"/>
<dbReference type="RefSeq" id="XP_007408422.1">
    <property type="nucleotide sequence ID" value="XM_007408360.1"/>
</dbReference>
<proteinExistence type="predicted"/>
<name>F4RH15_MELLP</name>
<dbReference type="SUPFAM" id="SSF55797">
    <property type="entry name" value="PR-1-like"/>
    <property type="match status" value="1"/>
</dbReference>
<dbReference type="OrthoDB" id="2505037at2759"/>
<sequence>MFSKYFVSLCMCLLAFSSVDSRNVGQSTNDMKSSDFHRRASRFYAKTGELLSTFSYSSYSIPQKSSSEQTYIRHSKGGKTYTKVPFGSNSSSDNSPTPATTPSSGQSGSTGSSNSSSYVAGSDSAKWLAAHNKARAQYGAPALTWSTTLESFAQKFTEACVFEHTKNNQYGENLACGQQDIESVVNDWVSGTDEKDVYDPASPVYSHFTQVVWSGSTELGCAVKSCQNIAGLPQSPAPLYVCEYNPPGNVEGQYAQNVKASKGGKPLGAY</sequence>
<dbReference type="InterPro" id="IPR001283">
    <property type="entry name" value="CRISP-related"/>
</dbReference>
<feature type="signal peptide" evidence="2">
    <location>
        <begin position="1"/>
        <end position="21"/>
    </location>
</feature>
<keyword evidence="2" id="KW-0732">Signal</keyword>
<dbReference type="Gene3D" id="3.40.33.10">
    <property type="entry name" value="CAP"/>
    <property type="match status" value="1"/>
</dbReference>
<accession>F4RH15</accession>
<evidence type="ECO:0000259" key="3">
    <source>
        <dbReference type="SMART" id="SM00198"/>
    </source>
</evidence>
<evidence type="ECO:0000313" key="5">
    <source>
        <dbReference type="Proteomes" id="UP000001072"/>
    </source>
</evidence>
<feature type="region of interest" description="Disordered" evidence="1">
    <location>
        <begin position="83"/>
        <end position="116"/>
    </location>
</feature>
<dbReference type="EMBL" id="GL883101">
    <property type="protein sequence ID" value="EGG08224.1"/>
    <property type="molecule type" value="Genomic_DNA"/>
</dbReference>
<keyword evidence="5" id="KW-1185">Reference proteome</keyword>
<dbReference type="VEuPathDB" id="FungiDB:MELLADRAFT_85020"/>
<feature type="compositionally biased region" description="Low complexity" evidence="1">
    <location>
        <begin position="87"/>
        <end position="116"/>
    </location>
</feature>
<dbReference type="InParanoid" id="F4RH15"/>
<dbReference type="PRINTS" id="PR00837">
    <property type="entry name" value="V5TPXLIKE"/>
</dbReference>
<dbReference type="SMART" id="SM00198">
    <property type="entry name" value="SCP"/>
    <property type="match status" value="1"/>
</dbReference>
<evidence type="ECO:0000313" key="4">
    <source>
        <dbReference type="EMBL" id="EGG08224.1"/>
    </source>
</evidence>
<dbReference type="GeneID" id="18933694"/>
<dbReference type="HOGENOM" id="CLU_035730_3_3_1"/>
<dbReference type="InterPro" id="IPR014044">
    <property type="entry name" value="CAP_dom"/>
</dbReference>
<feature type="domain" description="SCP" evidence="3">
    <location>
        <begin position="122"/>
        <end position="252"/>
    </location>
</feature>
<protein>
    <submittedName>
        <fullName evidence="4">Secreted protein</fullName>
    </submittedName>
</protein>
<dbReference type="Pfam" id="PF00188">
    <property type="entry name" value="CAP"/>
    <property type="match status" value="1"/>
</dbReference>
<evidence type="ECO:0000256" key="2">
    <source>
        <dbReference type="SAM" id="SignalP"/>
    </source>
</evidence>
<gene>
    <name evidence="4" type="ORF">MELLADRAFT_85020</name>
</gene>